<dbReference type="eggNOG" id="COG0457">
    <property type="taxonomic scope" value="Bacteria"/>
</dbReference>
<feature type="signal peptide" evidence="2">
    <location>
        <begin position="1"/>
        <end position="33"/>
    </location>
</feature>
<proteinExistence type="predicted"/>
<accession>Q3A3Q9</accession>
<evidence type="ECO:0000256" key="2">
    <source>
        <dbReference type="SAM" id="SignalP"/>
    </source>
</evidence>
<feature type="repeat" description="TPR" evidence="1">
    <location>
        <begin position="100"/>
        <end position="133"/>
    </location>
</feature>
<dbReference type="InterPro" id="IPR011990">
    <property type="entry name" value="TPR-like_helical_dom_sf"/>
</dbReference>
<name>Q3A3Q9_SYNC1</name>
<dbReference type="Proteomes" id="UP000002534">
    <property type="component" value="Chromosome"/>
</dbReference>
<evidence type="ECO:0000256" key="1">
    <source>
        <dbReference type="PROSITE-ProRule" id="PRU00339"/>
    </source>
</evidence>
<protein>
    <submittedName>
        <fullName evidence="3">Flp pilus assembly TPR domain protein TadD, putative</fullName>
    </submittedName>
</protein>
<feature type="repeat" description="TPR" evidence="1">
    <location>
        <begin position="66"/>
        <end position="99"/>
    </location>
</feature>
<reference evidence="3 4" key="2">
    <citation type="journal article" date="2012" name="BMC Genomics">
        <title>The genome of Pelobacter carbinolicus reveals surprising metabolic capabilities and physiological features.</title>
        <authorList>
            <person name="Aklujkar M."/>
            <person name="Haveman S.A."/>
            <person name="Didonato R.Jr."/>
            <person name="Chertkov O."/>
            <person name="Han C.S."/>
            <person name="Land M.L."/>
            <person name="Brown P."/>
            <person name="Lovley D.R."/>
        </authorList>
    </citation>
    <scope>NUCLEOTIDE SEQUENCE [LARGE SCALE GENOMIC DNA]</scope>
    <source>
        <strain evidence="4">DSM 2380 / NBRC 103641 / GraBd1</strain>
    </source>
</reference>
<dbReference type="RefSeq" id="WP_011341491.1">
    <property type="nucleotide sequence ID" value="NC_007498.2"/>
</dbReference>
<gene>
    <name evidence="3" type="primary">tadD</name>
    <name evidence="3" type="ordered locus">Pcar_1755</name>
</gene>
<dbReference type="PROSITE" id="PS50293">
    <property type="entry name" value="TPR_REGION"/>
    <property type="match status" value="2"/>
</dbReference>
<feature type="repeat" description="TPR" evidence="1">
    <location>
        <begin position="268"/>
        <end position="301"/>
    </location>
</feature>
<dbReference type="InterPro" id="IPR019734">
    <property type="entry name" value="TPR_rpt"/>
</dbReference>
<dbReference type="PROSITE" id="PS50005">
    <property type="entry name" value="TPR"/>
    <property type="match status" value="4"/>
</dbReference>
<dbReference type="EMBL" id="CP000142">
    <property type="protein sequence ID" value="ABA88998.1"/>
    <property type="molecule type" value="Genomic_DNA"/>
</dbReference>
<dbReference type="HOGENOM" id="CLU_003728_0_0_7"/>
<dbReference type="PANTHER" id="PTHR12558">
    <property type="entry name" value="CELL DIVISION CYCLE 16,23,27"/>
    <property type="match status" value="1"/>
</dbReference>
<dbReference type="Pfam" id="PF00515">
    <property type="entry name" value="TPR_1"/>
    <property type="match status" value="2"/>
</dbReference>
<dbReference type="SMART" id="SM00028">
    <property type="entry name" value="TPR"/>
    <property type="match status" value="5"/>
</dbReference>
<dbReference type="STRING" id="338963.Pcar_1755"/>
<keyword evidence="4" id="KW-1185">Reference proteome</keyword>
<dbReference type="KEGG" id="pca:Pcar_1755"/>
<dbReference type="Pfam" id="PF13432">
    <property type="entry name" value="TPR_16"/>
    <property type="match status" value="1"/>
</dbReference>
<feature type="chain" id="PRO_5004223577" evidence="2">
    <location>
        <begin position="34"/>
        <end position="321"/>
    </location>
</feature>
<dbReference type="Gene3D" id="1.25.40.10">
    <property type="entry name" value="Tetratricopeptide repeat domain"/>
    <property type="match status" value="2"/>
</dbReference>
<organism evidence="3 4">
    <name type="scientific">Syntrophotalea carbinolica (strain DSM 2380 / NBRC 103641 / GraBd1)</name>
    <name type="common">Pelobacter carbinolicus</name>
    <dbReference type="NCBI Taxonomy" id="338963"/>
    <lineage>
        <taxon>Bacteria</taxon>
        <taxon>Pseudomonadati</taxon>
        <taxon>Thermodesulfobacteriota</taxon>
        <taxon>Desulfuromonadia</taxon>
        <taxon>Desulfuromonadales</taxon>
        <taxon>Syntrophotaleaceae</taxon>
        <taxon>Syntrophotalea</taxon>
    </lineage>
</organism>
<sequence length="321" mass="35797">MKNPTITPCLTSAPRAATGLLCSLLLICMVACAPVADPYHQRIAKLTVLENGDDDSFKEKIADLPAEDLTEKGNVYLNQGNLELARLHFSAALQKQPEFLPPLAGMGQVFFKRGNTARAREIFNTVLEKDPQNMVAMLGLARLARSRGDYATAETLLERLYALHPENPLIMSELAITYDSIGQDRLIKAEPLHKQVLELQPDIPAGYNNLGFNYLLQGLYSEAVPFFSKALAIDPADVRAKNNLATAFLLNNEEIRALQLFEDTLGKPAAYNNIGYLYMTQGNWDKAERSFRKALELNPVFYLRAQQNLERLNSLRSQPAD</sequence>
<evidence type="ECO:0000313" key="3">
    <source>
        <dbReference type="EMBL" id="ABA88998.1"/>
    </source>
</evidence>
<evidence type="ECO:0000313" key="4">
    <source>
        <dbReference type="Proteomes" id="UP000002534"/>
    </source>
</evidence>
<feature type="repeat" description="TPR" evidence="1">
    <location>
        <begin position="204"/>
        <end position="237"/>
    </location>
</feature>
<keyword evidence="2" id="KW-0732">Signal</keyword>
<reference evidence="4" key="1">
    <citation type="submission" date="2005-10" db="EMBL/GenBank/DDBJ databases">
        <title>Complete sequence of Pelobacter carbinolicus DSM 2380.</title>
        <authorList>
            <person name="Copeland A."/>
            <person name="Lucas S."/>
            <person name="Lapidus A."/>
            <person name="Barry K."/>
            <person name="Detter J.C."/>
            <person name="Glavina T."/>
            <person name="Hammon N."/>
            <person name="Israni S."/>
            <person name="Pitluck S."/>
            <person name="Chertkov O."/>
            <person name="Schmutz J."/>
            <person name="Larimer F."/>
            <person name="Land M."/>
            <person name="Kyrpides N."/>
            <person name="Ivanova N."/>
            <person name="Richardson P."/>
        </authorList>
    </citation>
    <scope>NUCLEOTIDE SEQUENCE [LARGE SCALE GENOMIC DNA]</scope>
    <source>
        <strain evidence="4">DSM 2380 / NBRC 103641 / GraBd1</strain>
    </source>
</reference>
<dbReference type="SUPFAM" id="SSF48452">
    <property type="entry name" value="TPR-like"/>
    <property type="match status" value="1"/>
</dbReference>
<keyword evidence="1" id="KW-0802">TPR repeat</keyword>
<dbReference type="PANTHER" id="PTHR12558:SF13">
    <property type="entry name" value="CELL DIVISION CYCLE PROTEIN 27 HOMOLOG"/>
    <property type="match status" value="1"/>
</dbReference>
<dbReference type="OrthoDB" id="9761935at2"/>
<dbReference type="AlphaFoldDB" id="Q3A3Q9"/>